<organism evidence="2 3">
    <name type="scientific">Frankia torreyi</name>
    <dbReference type="NCBI Taxonomy" id="1856"/>
    <lineage>
        <taxon>Bacteria</taxon>
        <taxon>Bacillati</taxon>
        <taxon>Actinomycetota</taxon>
        <taxon>Actinomycetes</taxon>
        <taxon>Frankiales</taxon>
        <taxon>Frankiaceae</taxon>
        <taxon>Frankia</taxon>
    </lineage>
</organism>
<keyword evidence="1" id="KW-0812">Transmembrane</keyword>
<reference evidence="3" key="1">
    <citation type="submission" date="2015-02" db="EMBL/GenBank/DDBJ databases">
        <title>Draft Genome of Frankia sp. CpI1-S.</title>
        <authorList>
            <person name="Oshone R.T."/>
            <person name="Ngom M."/>
            <person name="Ghodhbane-Gtari F."/>
            <person name="Gtari M."/>
            <person name="Morris K."/>
            <person name="Thomas K."/>
            <person name="Sen A."/>
            <person name="Tisa L.S."/>
        </authorList>
    </citation>
    <scope>NUCLEOTIDE SEQUENCE [LARGE SCALE GENOMIC DNA]</scope>
    <source>
        <strain evidence="3">CpI1-S</strain>
    </source>
</reference>
<proteinExistence type="predicted"/>
<feature type="transmembrane region" description="Helical" evidence="1">
    <location>
        <begin position="40"/>
        <end position="59"/>
    </location>
</feature>
<dbReference type="EMBL" id="JYFN01000022">
    <property type="protein sequence ID" value="KJE22560.1"/>
    <property type="molecule type" value="Genomic_DNA"/>
</dbReference>
<dbReference type="Proteomes" id="UP000032545">
    <property type="component" value="Unassembled WGS sequence"/>
</dbReference>
<keyword evidence="3" id="KW-1185">Reference proteome</keyword>
<dbReference type="RefSeq" id="WP_052681136.1">
    <property type="nucleotide sequence ID" value="NZ_JYFN01000022.1"/>
</dbReference>
<accession>A0A0D8BES3</accession>
<name>A0A0D8BES3_9ACTN</name>
<comment type="caution">
    <text evidence="2">The sequence shown here is derived from an EMBL/GenBank/DDBJ whole genome shotgun (WGS) entry which is preliminary data.</text>
</comment>
<sequence>MNDQIRVGTTSEVLRKSTISVLTGGLTWVIANLTGQQKEWALLFSAFVGSVVLIVQFLVDFERRIKLVETSIAAHHSSMESIVQRRFAEISEITELFSLVETSAMRTDVVVQFLRNAVAIGESPRLRYEFAHAEIHRMSEFLRELESGTATYFGEDRDWLLGLTREASTSIDAISLPSVDGGVHGFADGFWESDLGHRYLECQREAAERRGVRIRRILVLERENVLAEENLHSLCSRHSNHGIEVRTLHPESIPLRASRALLDFIVFDDVIGYEVTPGAHAGTAMPPTIVNTRLVLRADVVQAHRLHFDELWKVAEPFDPSAPRAA</sequence>
<reference evidence="2 3" key="2">
    <citation type="journal article" date="2016" name="Genome Announc.">
        <title>Permanent Draft Genome Sequences for Two Variants of Frankia sp. Strain CpI1, the First Frankia Strain Isolated from Root Nodules of Comptonia peregrina.</title>
        <authorList>
            <person name="Oshone R."/>
            <person name="Hurst S.G.IV."/>
            <person name="Abebe-Akele F."/>
            <person name="Simpson S."/>
            <person name="Morris K."/>
            <person name="Thomas W.K."/>
            <person name="Tisa L.S."/>
        </authorList>
    </citation>
    <scope>NUCLEOTIDE SEQUENCE [LARGE SCALE GENOMIC DNA]</scope>
    <source>
        <strain evidence="3">CpI1-S</strain>
    </source>
</reference>
<keyword evidence="1" id="KW-1133">Transmembrane helix</keyword>
<protein>
    <submittedName>
        <fullName evidence="2">Uncharacterized protein</fullName>
    </submittedName>
</protein>
<dbReference type="OrthoDB" id="3505460at2"/>
<evidence type="ECO:0000256" key="1">
    <source>
        <dbReference type="SAM" id="Phobius"/>
    </source>
</evidence>
<evidence type="ECO:0000313" key="2">
    <source>
        <dbReference type="EMBL" id="KJE22560.1"/>
    </source>
</evidence>
<evidence type="ECO:0000313" key="3">
    <source>
        <dbReference type="Proteomes" id="UP000032545"/>
    </source>
</evidence>
<keyword evidence="1" id="KW-0472">Membrane</keyword>
<gene>
    <name evidence="2" type="ORF">FF36_03090</name>
</gene>
<dbReference type="AlphaFoldDB" id="A0A0D8BES3"/>
<dbReference type="PATRIC" id="fig|1502723.3.peg.2484"/>